<dbReference type="KEGG" id="bpm:BURPS1710b_A2601"/>
<evidence type="ECO:0000313" key="4">
    <source>
        <dbReference type="Proteomes" id="UP000002700"/>
    </source>
</evidence>
<feature type="compositionally biased region" description="Basic residues" evidence="1">
    <location>
        <begin position="108"/>
        <end position="133"/>
    </location>
</feature>
<evidence type="ECO:0000256" key="1">
    <source>
        <dbReference type="SAM" id="MobiDB-lite"/>
    </source>
</evidence>
<dbReference type="HOGENOM" id="CLU_070004_0_0_4"/>
<feature type="transmembrane region" description="Helical" evidence="2">
    <location>
        <begin position="166"/>
        <end position="184"/>
    </location>
</feature>
<dbReference type="AlphaFoldDB" id="Q3JFA2"/>
<gene>
    <name evidence="3" type="ordered locus">BURPS1710b_A2601</name>
</gene>
<dbReference type="EnsemblBacteria" id="ABA52238">
    <property type="protein sequence ID" value="ABA52238"/>
    <property type="gene ID" value="BURPS1710b_A2601"/>
</dbReference>
<reference evidence="3 4" key="1">
    <citation type="submission" date="2005-09" db="EMBL/GenBank/DDBJ databases">
        <authorList>
            <person name="Woods D.E."/>
            <person name="Nierman W.C."/>
        </authorList>
    </citation>
    <scope>NUCLEOTIDE SEQUENCE [LARGE SCALE GENOMIC DNA]</scope>
    <source>
        <strain evidence="3 4">1710b</strain>
    </source>
</reference>
<dbReference type="EMBL" id="CP000125">
    <property type="protein sequence ID" value="ABA52238.1"/>
    <property type="molecule type" value="Genomic_DNA"/>
</dbReference>
<evidence type="ECO:0000256" key="2">
    <source>
        <dbReference type="SAM" id="Phobius"/>
    </source>
</evidence>
<protein>
    <submittedName>
        <fullName evidence="3">Uncharacterized protein</fullName>
    </submittedName>
</protein>
<feature type="transmembrane region" description="Helical" evidence="2">
    <location>
        <begin position="196"/>
        <end position="214"/>
    </location>
</feature>
<name>Q3JFA2_BURP1</name>
<sequence length="341" mass="37174">MRCRNHHAGARLRCRVRRAARDGAPLPPTRRDVKVTIVVERRAASRPVCLRFVSGSTDRSRPAGRAFVGRLPHSRPLFSGSRRATPPNGEPGLPRCSMRSGVSACPRRPVRARRSPSARHPFVARRHRSRSGARRSSPTAARASDRVYRGRQTSSTKAISTMFPTLHLPTYVYVLFCAFVYIGVKRCFARQVTPLLPLLSPIGFAMLGATSLHARFPRAGVGADAAALASLAAGAALGWLHASRWRLRFGVEHSRLAVRLPGDASLLVTLLLTFAAETYMHYAVAAAKPWAATHAFALLSFAAWGLLVGMPLGRAINVVARCVRYTNGPRDKDGAYTLDSN</sequence>
<keyword evidence="2" id="KW-0812">Transmembrane</keyword>
<feature type="transmembrane region" description="Helical" evidence="2">
    <location>
        <begin position="264"/>
        <end position="284"/>
    </location>
</feature>
<feature type="region of interest" description="Disordered" evidence="1">
    <location>
        <begin position="56"/>
        <end position="152"/>
    </location>
</feature>
<feature type="transmembrane region" description="Helical" evidence="2">
    <location>
        <begin position="290"/>
        <end position="312"/>
    </location>
</feature>
<organism evidence="3 4">
    <name type="scientific">Burkholderia pseudomallei (strain 1710b)</name>
    <dbReference type="NCBI Taxonomy" id="320372"/>
    <lineage>
        <taxon>Bacteria</taxon>
        <taxon>Pseudomonadati</taxon>
        <taxon>Pseudomonadota</taxon>
        <taxon>Betaproteobacteria</taxon>
        <taxon>Burkholderiales</taxon>
        <taxon>Burkholderiaceae</taxon>
        <taxon>Burkholderia</taxon>
        <taxon>pseudomallei group</taxon>
    </lineage>
</organism>
<accession>Q3JFA2</accession>
<proteinExistence type="predicted"/>
<feature type="transmembrane region" description="Helical" evidence="2">
    <location>
        <begin position="226"/>
        <end position="243"/>
    </location>
</feature>
<evidence type="ECO:0000313" key="3">
    <source>
        <dbReference type="EMBL" id="ABA52238.1"/>
    </source>
</evidence>
<keyword evidence="2" id="KW-0472">Membrane</keyword>
<keyword evidence="2" id="KW-1133">Transmembrane helix</keyword>
<dbReference type="Proteomes" id="UP000002700">
    <property type="component" value="Chromosome II"/>
</dbReference>